<keyword evidence="3" id="KW-1185">Reference proteome</keyword>
<dbReference type="EMBL" id="AP019307">
    <property type="protein sequence ID" value="BBH16341.1"/>
    <property type="molecule type" value="Genomic_DNA"/>
</dbReference>
<name>A0A3G9IRU2_9ACTN</name>
<proteinExistence type="predicted"/>
<dbReference type="Proteomes" id="UP000271573">
    <property type="component" value="Chromosome"/>
</dbReference>
<sequence>MPWYDWPVWVLTSAIALAFAYGVALVLRRRVISRSGGTFELSHRVRVSRPGRGWQLGMGRYSGDDLEWFRVFTLSSAPKRVWHRTDLTYESSHAPEGLEASAIYPEHLVVRCVERDRAVELAMSPQSLIGFQAWLESRTPGTDWTRRR</sequence>
<dbReference type="OrthoDB" id="4793422at2"/>
<feature type="transmembrane region" description="Helical" evidence="1">
    <location>
        <begin position="6"/>
        <end position="27"/>
    </location>
</feature>
<dbReference type="KEGG" id="nbe:Back2_06280"/>
<gene>
    <name evidence="2" type="ORF">Back2_06280</name>
</gene>
<dbReference type="Pfam" id="PF10739">
    <property type="entry name" value="DUF2550"/>
    <property type="match status" value="1"/>
</dbReference>
<evidence type="ECO:0000256" key="1">
    <source>
        <dbReference type="SAM" id="Phobius"/>
    </source>
</evidence>
<organism evidence="2 3">
    <name type="scientific">Nocardioides baekrokdamisoli</name>
    <dbReference type="NCBI Taxonomy" id="1804624"/>
    <lineage>
        <taxon>Bacteria</taxon>
        <taxon>Bacillati</taxon>
        <taxon>Actinomycetota</taxon>
        <taxon>Actinomycetes</taxon>
        <taxon>Propionibacteriales</taxon>
        <taxon>Nocardioidaceae</taxon>
        <taxon>Nocardioides</taxon>
    </lineage>
</organism>
<evidence type="ECO:0000313" key="2">
    <source>
        <dbReference type="EMBL" id="BBH16341.1"/>
    </source>
</evidence>
<keyword evidence="1" id="KW-1133">Transmembrane helix</keyword>
<reference evidence="2 3" key="1">
    <citation type="submission" date="2018-11" db="EMBL/GenBank/DDBJ databases">
        <title>Complete genome sequence of Nocardioides baekrokdamisoli strain KCTC 39748.</title>
        <authorList>
            <person name="Kang S.W."/>
            <person name="Lee K.C."/>
            <person name="Kim K.K."/>
            <person name="Kim J.S."/>
            <person name="Kim D.S."/>
            <person name="Ko S.H."/>
            <person name="Yang S.H."/>
            <person name="Shin Y.K."/>
            <person name="Lee J.S."/>
        </authorList>
    </citation>
    <scope>NUCLEOTIDE SEQUENCE [LARGE SCALE GENOMIC DNA]</scope>
    <source>
        <strain evidence="2 3">KCTC 39748</strain>
    </source>
</reference>
<evidence type="ECO:0008006" key="4">
    <source>
        <dbReference type="Google" id="ProtNLM"/>
    </source>
</evidence>
<keyword evidence="1" id="KW-0472">Membrane</keyword>
<dbReference type="AlphaFoldDB" id="A0A3G9IRU2"/>
<evidence type="ECO:0000313" key="3">
    <source>
        <dbReference type="Proteomes" id="UP000271573"/>
    </source>
</evidence>
<protein>
    <recommendedName>
        <fullName evidence="4">DUF2550 domain-containing protein</fullName>
    </recommendedName>
</protein>
<dbReference type="InterPro" id="IPR019675">
    <property type="entry name" value="DUF2550"/>
</dbReference>
<keyword evidence="1" id="KW-0812">Transmembrane</keyword>
<accession>A0A3G9IRU2</accession>
<dbReference type="RefSeq" id="WP_125566676.1">
    <property type="nucleotide sequence ID" value="NZ_AP019307.1"/>
</dbReference>